<feature type="region of interest" description="Disordered" evidence="4">
    <location>
        <begin position="405"/>
        <end position="463"/>
    </location>
</feature>
<keyword evidence="6" id="KW-1185">Reference proteome</keyword>
<dbReference type="SMART" id="SM00248">
    <property type="entry name" value="ANK"/>
    <property type="match status" value="3"/>
</dbReference>
<gene>
    <name evidence="5" type="ORF">MKK02DRAFT_21286</name>
</gene>
<feature type="region of interest" description="Disordered" evidence="4">
    <location>
        <begin position="916"/>
        <end position="1003"/>
    </location>
</feature>
<keyword evidence="2 3" id="KW-0040">ANK repeat</keyword>
<feature type="repeat" description="ANK" evidence="3">
    <location>
        <begin position="79"/>
        <end position="111"/>
    </location>
</feature>
<feature type="compositionally biased region" description="Basic and acidic residues" evidence="4">
    <location>
        <begin position="1040"/>
        <end position="1055"/>
    </location>
</feature>
<feature type="region of interest" description="Disordered" evidence="4">
    <location>
        <begin position="205"/>
        <end position="246"/>
    </location>
</feature>
<feature type="region of interest" description="Disordered" evidence="4">
    <location>
        <begin position="1024"/>
        <end position="1137"/>
    </location>
</feature>
<dbReference type="GeneID" id="77725592"/>
<evidence type="ECO:0000256" key="3">
    <source>
        <dbReference type="PROSITE-ProRule" id="PRU00023"/>
    </source>
</evidence>
<feature type="region of interest" description="Disordered" evidence="4">
    <location>
        <begin position="843"/>
        <end position="869"/>
    </location>
</feature>
<feature type="region of interest" description="Disordered" evidence="4">
    <location>
        <begin position="264"/>
        <end position="376"/>
    </location>
</feature>
<proteinExistence type="predicted"/>
<feature type="compositionally biased region" description="Low complexity" evidence="4">
    <location>
        <begin position="1176"/>
        <end position="1195"/>
    </location>
</feature>
<name>A0AA38H1E8_9TREE</name>
<dbReference type="PANTHER" id="PTHR24173:SF74">
    <property type="entry name" value="ANKYRIN REPEAT DOMAIN-CONTAINING PROTEIN 16"/>
    <property type="match status" value="1"/>
</dbReference>
<feature type="region of interest" description="Disordered" evidence="4">
    <location>
        <begin position="1160"/>
        <end position="1218"/>
    </location>
</feature>
<feature type="compositionally biased region" description="Acidic residues" evidence="4">
    <location>
        <begin position="672"/>
        <end position="687"/>
    </location>
</feature>
<evidence type="ECO:0000256" key="2">
    <source>
        <dbReference type="ARBA" id="ARBA00023043"/>
    </source>
</evidence>
<evidence type="ECO:0008006" key="7">
    <source>
        <dbReference type="Google" id="ProtNLM"/>
    </source>
</evidence>
<evidence type="ECO:0000256" key="1">
    <source>
        <dbReference type="ARBA" id="ARBA00022737"/>
    </source>
</evidence>
<dbReference type="InterPro" id="IPR036770">
    <property type="entry name" value="Ankyrin_rpt-contain_sf"/>
</dbReference>
<accession>A0AA38H1E8</accession>
<keyword evidence="1" id="KW-0677">Repeat</keyword>
<feature type="region of interest" description="Disordered" evidence="4">
    <location>
        <begin position="756"/>
        <end position="810"/>
    </location>
</feature>
<feature type="compositionally biased region" description="Polar residues" evidence="4">
    <location>
        <begin position="1066"/>
        <end position="1077"/>
    </location>
</feature>
<feature type="compositionally biased region" description="Basic and acidic residues" evidence="4">
    <location>
        <begin position="940"/>
        <end position="956"/>
    </location>
</feature>
<reference evidence="5" key="1">
    <citation type="journal article" date="2022" name="G3 (Bethesda)">
        <title>High quality genome of the basidiomycete yeast Dioszegia hungarica PDD-24b-2 isolated from cloud water.</title>
        <authorList>
            <person name="Jarrige D."/>
            <person name="Haridas S."/>
            <person name="Bleykasten-Grosshans C."/>
            <person name="Joly M."/>
            <person name="Nadalig T."/>
            <person name="Sancelme M."/>
            <person name="Vuilleumier S."/>
            <person name="Grigoriev I.V."/>
            <person name="Amato P."/>
            <person name="Bringel F."/>
        </authorList>
    </citation>
    <scope>NUCLEOTIDE SEQUENCE</scope>
    <source>
        <strain evidence="5">PDD-24b-2</strain>
    </source>
</reference>
<evidence type="ECO:0000313" key="5">
    <source>
        <dbReference type="EMBL" id="KAI9631927.1"/>
    </source>
</evidence>
<dbReference type="PANTHER" id="PTHR24173">
    <property type="entry name" value="ANKYRIN REPEAT CONTAINING"/>
    <property type="match status" value="1"/>
</dbReference>
<feature type="region of interest" description="Disordered" evidence="4">
    <location>
        <begin position="657"/>
        <end position="732"/>
    </location>
</feature>
<feature type="compositionally biased region" description="Basic and acidic residues" evidence="4">
    <location>
        <begin position="916"/>
        <end position="927"/>
    </location>
</feature>
<protein>
    <recommendedName>
        <fullName evidence="7">Ankyrin</fullName>
    </recommendedName>
</protein>
<dbReference type="InterPro" id="IPR002110">
    <property type="entry name" value="Ankyrin_rpt"/>
</dbReference>
<dbReference type="RefSeq" id="XP_052941704.1">
    <property type="nucleotide sequence ID" value="XM_053086391.1"/>
</dbReference>
<feature type="compositionally biased region" description="Low complexity" evidence="4">
    <location>
        <begin position="406"/>
        <end position="420"/>
    </location>
</feature>
<feature type="region of interest" description="Disordered" evidence="4">
    <location>
        <begin position="477"/>
        <end position="607"/>
    </location>
</feature>
<dbReference type="Gene3D" id="1.25.40.20">
    <property type="entry name" value="Ankyrin repeat-containing domain"/>
    <property type="match status" value="1"/>
</dbReference>
<feature type="compositionally biased region" description="Low complexity" evidence="4">
    <location>
        <begin position="957"/>
        <end position="988"/>
    </location>
</feature>
<feature type="compositionally biased region" description="Basic and acidic residues" evidence="4">
    <location>
        <begin position="657"/>
        <end position="671"/>
    </location>
</feature>
<feature type="compositionally biased region" description="Basic and acidic residues" evidence="4">
    <location>
        <begin position="688"/>
        <end position="704"/>
    </location>
</feature>
<feature type="compositionally biased region" description="Low complexity" evidence="4">
    <location>
        <begin position="335"/>
        <end position="348"/>
    </location>
</feature>
<dbReference type="PROSITE" id="PS50297">
    <property type="entry name" value="ANK_REP_REGION"/>
    <property type="match status" value="2"/>
</dbReference>
<dbReference type="AlphaFoldDB" id="A0AA38H1E8"/>
<feature type="repeat" description="ANK" evidence="3">
    <location>
        <begin position="129"/>
        <end position="161"/>
    </location>
</feature>
<sequence>MLSPLPLTPPLKPPSPYSSHLQLARTALYRTLSPPSPTGYFDYVQAVPNLELHSAAAEGNVGLVHYALTHGQPVNSVLHGVQAIHAAAAGGSIAAVKMLIDRGADVNAPRLPRRYSNEKKKGAPSLGAAGATPLHFAAANGHADIVQILLTCGAASNKSDKLGQTPASLAEANGHESVLHVLKVYDHLRRQDGLADTASIASGSIITGPFSEDGSPSQSTINLEDEDYHPSLKGKESAMSMASTRSDASGIIKLRKSLDGLLGRRSRKNSFRSASPDGLPYPPSLAPSSVYHSPIGGNSPASSHTELPSYPSDEQPSAIAPQPQSNGIDLARITSGGSQASGASGQSSTFASIRSGPHHTLPREHRTSHSSRRPSLPSILEKAAHPGQAFRNALHRREQNEQVRFNVSSGSSNGSQNLSGAQDKTRKYMSRNAFIGLFRRTNSPPSRSPSPPKRGESRPIDAQELEEGIERFRRASMELEQQERRSLDENRENPDILRQTPASAPPIKTRFFEDLSPSPPKIPNSAFVSPREGRTSPVSPTGERPWNRPRKGSNVIAPSPLANEWARESSDSDSTVPTGIRRTKTEGARGTVGPSRLSVSSGPAPGLLRATKQRSATLPSAPSAGVMSLTAGPATTRIASSSRLVDLALDERANLRAGVLRRESERKRDEVEHDDGAEDAEDEETEEEVFHDALVEVDDSEKVESLVPVVSEEAVEEDRVEPEMTPPLAPALRNRYRGASIGSMNSQLSRLSTTSLSMVRYGSNPSDDSTSDRHLRPRGSSDPNTTPPPPPPSSLSMDSRPRGKSVSSIATTASGSNLAWSSYHHSTSATSLTPPSTLSITLGSAFPPVPEDDVTDGSSVSLPPAPQRKFSSRAEAVKAIKQQEDDVLQLAQLPLNADSSRDLAAQLAAYGESHAMEQELAQMERREKKLSRRGTTEAGGKSKFEILSDTSSDKESGASGVSGSFVSAQSAPSSGMSSEARSSSVASSRCNAPPSMISVEAPKTSVPNISSIYDRRATLYREKMQALTAAPSLHAPSSRGSERRPRPRAATDNHSRSGPPAWLTGVQPSGSSIQSRAVSGPARSEISSSIPAGSLPVQPPGHGLMAGASAPKAPRSRKESFNSIRVPPPPAPPIADIVNTRYQGLPSVASYPRSTNTAFYSAPSRAGTNRQYSHGSPLASSSSQIQPAPAPAVSIFSHRYAGPHDGGESDDSEGEQKGYTMIENDWRGGKILAPGDLGAEGLARKGKWGFKGPFGKKK</sequence>
<evidence type="ECO:0000256" key="4">
    <source>
        <dbReference type="SAM" id="MobiDB-lite"/>
    </source>
</evidence>
<dbReference type="EMBL" id="JAKWFO010000016">
    <property type="protein sequence ID" value="KAI9631927.1"/>
    <property type="molecule type" value="Genomic_DNA"/>
</dbReference>
<organism evidence="5 6">
    <name type="scientific">Dioszegia hungarica</name>
    <dbReference type="NCBI Taxonomy" id="4972"/>
    <lineage>
        <taxon>Eukaryota</taxon>
        <taxon>Fungi</taxon>
        <taxon>Dikarya</taxon>
        <taxon>Basidiomycota</taxon>
        <taxon>Agaricomycotina</taxon>
        <taxon>Tremellomycetes</taxon>
        <taxon>Tremellales</taxon>
        <taxon>Bulleribasidiaceae</taxon>
        <taxon>Dioszegia</taxon>
    </lineage>
</organism>
<dbReference type="SUPFAM" id="SSF48403">
    <property type="entry name" value="Ankyrin repeat"/>
    <property type="match status" value="1"/>
</dbReference>
<dbReference type="Pfam" id="PF12796">
    <property type="entry name" value="Ank_2"/>
    <property type="match status" value="1"/>
</dbReference>
<dbReference type="Proteomes" id="UP001164286">
    <property type="component" value="Unassembled WGS sequence"/>
</dbReference>
<feature type="compositionally biased region" description="Basic and acidic residues" evidence="4">
    <location>
        <begin position="477"/>
        <end position="495"/>
    </location>
</feature>
<comment type="caution">
    <text evidence="5">The sequence shown here is derived from an EMBL/GenBank/DDBJ whole genome shotgun (WGS) entry which is preliminary data.</text>
</comment>
<evidence type="ECO:0000313" key="6">
    <source>
        <dbReference type="Proteomes" id="UP001164286"/>
    </source>
</evidence>
<dbReference type="Pfam" id="PF13637">
    <property type="entry name" value="Ank_4"/>
    <property type="match status" value="1"/>
</dbReference>
<dbReference type="PROSITE" id="PS50088">
    <property type="entry name" value="ANK_REPEAT"/>
    <property type="match status" value="2"/>
</dbReference>